<dbReference type="PANTHER" id="PTHR24096:SF317">
    <property type="entry name" value="ADENYLATE-FORMING ENZYME AFEA"/>
    <property type="match status" value="1"/>
</dbReference>
<dbReference type="HOGENOM" id="CLU_000022_59_2_1"/>
<evidence type="ECO:0000259" key="6">
    <source>
        <dbReference type="Pfam" id="PF00501"/>
    </source>
</evidence>
<dbReference type="STRING" id="344612.A1CLJ4"/>
<dbReference type="Gene3D" id="3.30.300.30">
    <property type="match status" value="1"/>
</dbReference>
<name>A1CLJ4_ASPCL</name>
<dbReference type="eggNOG" id="KOG1176">
    <property type="taxonomic scope" value="Eukaryota"/>
</dbReference>
<gene>
    <name evidence="8" type="ORF">ACLA_042400</name>
</gene>
<evidence type="ECO:0000313" key="8">
    <source>
        <dbReference type="EMBL" id="EAW10018.1"/>
    </source>
</evidence>
<keyword evidence="3" id="KW-0436">Ligase</keyword>
<comment type="pathway">
    <text evidence="1">Secondary metabolite biosynthesis.</text>
</comment>
<dbReference type="OrthoDB" id="6509636at2759"/>
<dbReference type="InterPro" id="IPR020845">
    <property type="entry name" value="AMP-binding_CS"/>
</dbReference>
<evidence type="ECO:0000256" key="1">
    <source>
        <dbReference type="ARBA" id="ARBA00005179"/>
    </source>
</evidence>
<dbReference type="OMA" id="THHTIIS"/>
<dbReference type="Proteomes" id="UP000006701">
    <property type="component" value="Unassembled WGS sequence"/>
</dbReference>
<dbReference type="Pfam" id="PF13193">
    <property type="entry name" value="AMP-binding_C"/>
    <property type="match status" value="1"/>
</dbReference>
<feature type="domain" description="AMP-dependent synthetase/ligase" evidence="6">
    <location>
        <begin position="24"/>
        <end position="403"/>
    </location>
</feature>
<dbReference type="GO" id="GO:0016405">
    <property type="term" value="F:CoA-ligase activity"/>
    <property type="evidence" value="ECO:0007669"/>
    <property type="project" value="TreeGrafter"/>
</dbReference>
<evidence type="ECO:0000256" key="3">
    <source>
        <dbReference type="ARBA" id="ARBA00022598"/>
    </source>
</evidence>
<dbReference type="Pfam" id="PF00501">
    <property type="entry name" value="AMP-binding"/>
    <property type="match status" value="1"/>
</dbReference>
<dbReference type="AlphaFoldDB" id="A1CLJ4"/>
<keyword evidence="9" id="KW-1185">Reference proteome</keyword>
<evidence type="ECO:0000259" key="7">
    <source>
        <dbReference type="Pfam" id="PF13193"/>
    </source>
</evidence>
<dbReference type="RefSeq" id="XP_001271444.1">
    <property type="nucleotide sequence ID" value="XM_001271443.1"/>
</dbReference>
<reference evidence="8 9" key="1">
    <citation type="journal article" date="2008" name="PLoS Genet.">
        <title>Genomic islands in the pathogenic filamentous fungus Aspergillus fumigatus.</title>
        <authorList>
            <person name="Fedorova N.D."/>
            <person name="Khaldi N."/>
            <person name="Joardar V.S."/>
            <person name="Maiti R."/>
            <person name="Amedeo P."/>
            <person name="Anderson M.J."/>
            <person name="Crabtree J."/>
            <person name="Silva J.C."/>
            <person name="Badger J.H."/>
            <person name="Albarraq A."/>
            <person name="Angiuoli S."/>
            <person name="Bussey H."/>
            <person name="Bowyer P."/>
            <person name="Cotty P.J."/>
            <person name="Dyer P.S."/>
            <person name="Egan A."/>
            <person name="Galens K."/>
            <person name="Fraser-Liggett C.M."/>
            <person name="Haas B.J."/>
            <person name="Inman J.M."/>
            <person name="Kent R."/>
            <person name="Lemieux S."/>
            <person name="Malavazi I."/>
            <person name="Orvis J."/>
            <person name="Roemer T."/>
            <person name="Ronning C.M."/>
            <person name="Sundaram J.P."/>
            <person name="Sutton G."/>
            <person name="Turner G."/>
            <person name="Venter J.C."/>
            <person name="White O.R."/>
            <person name="Whitty B.R."/>
            <person name="Youngman P."/>
            <person name="Wolfe K.H."/>
            <person name="Goldman G.H."/>
            <person name="Wortman J.R."/>
            <person name="Jiang B."/>
            <person name="Denning D.W."/>
            <person name="Nierman W.C."/>
        </authorList>
    </citation>
    <scope>NUCLEOTIDE SEQUENCE [LARGE SCALE GENOMIC DNA]</scope>
    <source>
        <strain evidence="9">ATCC 1007 / CBS 513.65 / DSM 816 / NCTC 3887 / NRRL 1</strain>
    </source>
</reference>
<dbReference type="VEuPathDB" id="FungiDB:ACLA_042400"/>
<dbReference type="GO" id="GO:0019748">
    <property type="term" value="P:secondary metabolic process"/>
    <property type="evidence" value="ECO:0007669"/>
    <property type="project" value="TreeGrafter"/>
</dbReference>
<dbReference type="InterPro" id="IPR025110">
    <property type="entry name" value="AMP-bd_C"/>
</dbReference>
<dbReference type="InterPro" id="IPR000873">
    <property type="entry name" value="AMP-dep_synth/lig_dom"/>
</dbReference>
<dbReference type="InterPro" id="IPR045851">
    <property type="entry name" value="AMP-bd_C_sf"/>
</dbReference>
<dbReference type="PROSITE" id="PS00455">
    <property type="entry name" value="AMP_BINDING"/>
    <property type="match status" value="1"/>
</dbReference>
<protein>
    <submittedName>
        <fullName evidence="8">Adenylate-forming enzyme, putative</fullName>
    </submittedName>
</protein>
<dbReference type="SUPFAM" id="SSF56801">
    <property type="entry name" value="Acetyl-CoA synthetase-like"/>
    <property type="match status" value="1"/>
</dbReference>
<comment type="similarity">
    <text evidence="2">Belongs to the ATP-dependent AMP-binding enzyme family.</text>
</comment>
<keyword evidence="5" id="KW-0067">ATP-binding</keyword>
<proteinExistence type="inferred from homology"/>
<sequence>MESSNDTDLVSFAFSSPAPFDSHKPIFIDGQNPSRAFNATQFRLLVRSLIAGLQAHHVQRGDCVLVALENSVIHSAMFFGIVGAGGVYMGCDMGIPAHELNYLLELAEPRLIVTSPEALAKILEIGSLKGLSADRVCLVDEGSIDIIVQFAQVPLEQDGSRLTAPNSSIRLESLLQYGESDWVRFTDVEESKSTPAAMFLTSGTSGLPKAAIRTHHAIISHHLSVHYDVPYPVVRLMALPMYHSFGDFWTNIFPVRYGEPLYVLPRFEISSFLDTVAQHGITETYMVPAMVHILNQSSFPVRESLSSLRYVGVSGAPIDGDSMQRFQRLLSPDAVAGNLWGMTEVGVVFQNRYGETPQFGSVGRLLSGYELRFVDPSTGEDVGGQPESPGELYVRGPGLFLGYKGRTDAKDDQGWFQTGDMVYSRDGYYHIMGRTKDLIKVRGWSVAPAEIEGILLKDSRIKDAAVIGVMLADGSSEVPRAYVVRANPSSEPTGDEVAALVQCHLASYKALDGGVIFVDEIPRTGIGKPHRVKLSRLDRQRDDLISLLRLSVPAV</sequence>
<dbReference type="EMBL" id="DS027056">
    <property type="protein sequence ID" value="EAW10018.1"/>
    <property type="molecule type" value="Genomic_DNA"/>
</dbReference>
<dbReference type="GeneID" id="4702716"/>
<keyword evidence="4" id="KW-0547">Nucleotide-binding</keyword>
<evidence type="ECO:0000256" key="4">
    <source>
        <dbReference type="ARBA" id="ARBA00022741"/>
    </source>
</evidence>
<evidence type="ECO:0000313" key="9">
    <source>
        <dbReference type="Proteomes" id="UP000006701"/>
    </source>
</evidence>
<dbReference type="InterPro" id="IPR042099">
    <property type="entry name" value="ANL_N_sf"/>
</dbReference>
<evidence type="ECO:0000256" key="5">
    <source>
        <dbReference type="ARBA" id="ARBA00022840"/>
    </source>
</evidence>
<dbReference type="KEGG" id="act:ACLA_042400"/>
<evidence type="ECO:0000256" key="2">
    <source>
        <dbReference type="ARBA" id="ARBA00006432"/>
    </source>
</evidence>
<accession>A1CLJ4</accession>
<dbReference type="Gene3D" id="3.40.50.12780">
    <property type="entry name" value="N-terminal domain of ligase-like"/>
    <property type="match status" value="1"/>
</dbReference>
<dbReference type="GO" id="GO:0005524">
    <property type="term" value="F:ATP binding"/>
    <property type="evidence" value="ECO:0007669"/>
    <property type="project" value="UniProtKB-KW"/>
</dbReference>
<organism evidence="8 9">
    <name type="scientific">Aspergillus clavatus (strain ATCC 1007 / CBS 513.65 / DSM 816 / NCTC 3887 / NRRL 1 / QM 1276 / 107)</name>
    <dbReference type="NCBI Taxonomy" id="344612"/>
    <lineage>
        <taxon>Eukaryota</taxon>
        <taxon>Fungi</taxon>
        <taxon>Dikarya</taxon>
        <taxon>Ascomycota</taxon>
        <taxon>Pezizomycotina</taxon>
        <taxon>Eurotiomycetes</taxon>
        <taxon>Eurotiomycetidae</taxon>
        <taxon>Eurotiales</taxon>
        <taxon>Aspergillaceae</taxon>
        <taxon>Aspergillus</taxon>
        <taxon>Aspergillus subgen. Fumigati</taxon>
    </lineage>
</organism>
<feature type="domain" description="AMP-binding enzyme C-terminal" evidence="7">
    <location>
        <begin position="450"/>
        <end position="528"/>
    </location>
</feature>
<dbReference type="PANTHER" id="PTHR24096">
    <property type="entry name" value="LONG-CHAIN-FATTY-ACID--COA LIGASE"/>
    <property type="match status" value="1"/>
</dbReference>